<dbReference type="EMBL" id="CP003410">
    <property type="protein sequence ID" value="AGM07112.1"/>
    <property type="molecule type" value="Genomic_DNA"/>
</dbReference>
<name>R4T815_9PSEU</name>
<dbReference type="PATRIC" id="fig|1156913.3.peg.4603"/>
<dbReference type="Proteomes" id="UP000013968">
    <property type="component" value="Chromosome"/>
</dbReference>
<accession>R4T815</accession>
<reference evidence="1 2" key="1">
    <citation type="journal article" date="2013" name="BMC Genomics">
        <title>ContigScape: a Cytoscape plugin facilitating microbial genome gap closing.</title>
        <authorList>
            <person name="Tang B."/>
            <person name="Wang Q."/>
            <person name="Yang M."/>
            <person name="Xie F."/>
            <person name="Zhu Y."/>
            <person name="Zhuo Y."/>
            <person name="Wang S."/>
            <person name="Gao H."/>
            <person name="Ding X."/>
            <person name="Zhang L."/>
            <person name="Zhao G."/>
            <person name="Zheng H."/>
        </authorList>
    </citation>
    <scope>NUCLEOTIDE SEQUENCE [LARGE SCALE GENOMIC DNA]</scope>
    <source>
        <strain evidence="1 2">HCCB10007</strain>
    </source>
</reference>
<protein>
    <submittedName>
        <fullName evidence="1">Uncharacterized protein</fullName>
    </submittedName>
</protein>
<proteinExistence type="predicted"/>
<gene>
    <name evidence="1" type="ORF">AORI_4528</name>
</gene>
<keyword evidence="2" id="KW-1185">Reference proteome</keyword>
<organism evidence="1 2">
    <name type="scientific">Amycolatopsis keratiniphila</name>
    <dbReference type="NCBI Taxonomy" id="129921"/>
    <lineage>
        <taxon>Bacteria</taxon>
        <taxon>Bacillati</taxon>
        <taxon>Actinomycetota</taxon>
        <taxon>Actinomycetes</taxon>
        <taxon>Pseudonocardiales</taxon>
        <taxon>Pseudonocardiaceae</taxon>
        <taxon>Amycolatopsis</taxon>
        <taxon>Amycolatopsis japonica group</taxon>
    </lineage>
</organism>
<sequence length="262" mass="29161">MTAEQSESPVAAFWRFDTDDERRIVRDVLYRRFPRLTSVLVDCFTAVSTYDIAHPGNPDGDNDVVIETLTLFGDVNGNLGRVSAGRLNDTLAEGAARSLGHATDLGHVREAIQLVSAKSATIDWEALVWVEATDFDGSVIPEEIRPLSAPFWTLQTTRERTTVNTVLARRFPQTSAVLSSCLEEADTQDIVYPDQSPEYTEVVREVLTLLSDVYADLSRVTPVRLENVLYEALARCFGEAPEEHRVPHAVNLIAEHVNFRSS</sequence>
<dbReference type="RefSeq" id="WP_016334860.1">
    <property type="nucleotide sequence ID" value="NC_021252.1"/>
</dbReference>
<dbReference type="KEGG" id="aoi:AORI_4528"/>
<dbReference type="HOGENOM" id="CLU_1060245_0_0_11"/>
<dbReference type="AlphaFoldDB" id="R4T815"/>
<evidence type="ECO:0000313" key="2">
    <source>
        <dbReference type="Proteomes" id="UP000013968"/>
    </source>
</evidence>
<evidence type="ECO:0000313" key="1">
    <source>
        <dbReference type="EMBL" id="AGM07112.1"/>
    </source>
</evidence>